<evidence type="ECO:0000313" key="3">
    <source>
        <dbReference type="Proteomes" id="UP001620460"/>
    </source>
</evidence>
<feature type="chain" id="PRO_5045734649" evidence="1">
    <location>
        <begin position="23"/>
        <end position="164"/>
    </location>
</feature>
<dbReference type="EMBL" id="JADIKM010000006">
    <property type="protein sequence ID" value="MFK2905879.1"/>
    <property type="molecule type" value="Genomic_DNA"/>
</dbReference>
<keyword evidence="1" id="KW-0732">Signal</keyword>
<comment type="caution">
    <text evidence="2">The sequence shown here is derived from an EMBL/GenBank/DDBJ whole genome shotgun (WGS) entry which is preliminary data.</text>
</comment>
<gene>
    <name evidence="2" type="ORF">ISP17_18105</name>
</gene>
<sequence>MRGLAALAVMLLIAPCARSAAAATPRLLVTPVELVDLAPPDQRYDQREDAARAAALGQQLHAALARSGRYRVVEKAATPPYRYTDCKACLADWARGQGADVALVTWVQKESRLIVMINMALIDLAHPDRPAAGGSIDLRGDTDATWQAGAAQLLDRTTGVTLTP</sequence>
<reference evidence="2 3" key="1">
    <citation type="submission" date="2020-10" db="EMBL/GenBank/DDBJ databases">
        <title>Phylogeny of dyella-like bacteria.</title>
        <authorList>
            <person name="Fu J."/>
        </authorList>
    </citation>
    <scope>NUCLEOTIDE SEQUENCE [LARGE SCALE GENOMIC DNA]</scope>
    <source>
        <strain evidence="2 3">Gsoil3046</strain>
    </source>
</reference>
<feature type="signal peptide" evidence="1">
    <location>
        <begin position="1"/>
        <end position="22"/>
    </location>
</feature>
<dbReference type="RefSeq" id="WP_404635707.1">
    <property type="nucleotide sequence ID" value="NZ_JADIKM010000006.1"/>
</dbReference>
<evidence type="ECO:0000256" key="1">
    <source>
        <dbReference type="SAM" id="SignalP"/>
    </source>
</evidence>
<dbReference type="Proteomes" id="UP001620460">
    <property type="component" value="Unassembled WGS sequence"/>
</dbReference>
<dbReference type="Pfam" id="PF11684">
    <property type="entry name" value="DUF3280"/>
    <property type="match status" value="1"/>
</dbReference>
<proteinExistence type="predicted"/>
<name>A0ABW8JXT8_9GAMM</name>
<protein>
    <submittedName>
        <fullName evidence="2">DUF2380 domain-containing protein</fullName>
    </submittedName>
</protein>
<evidence type="ECO:0000313" key="2">
    <source>
        <dbReference type="EMBL" id="MFK2905879.1"/>
    </source>
</evidence>
<accession>A0ABW8JXT8</accession>
<keyword evidence="3" id="KW-1185">Reference proteome</keyword>
<organism evidence="2 3">
    <name type="scientific">Dyella ginsengisoli</name>
    <dbReference type="NCBI Taxonomy" id="363848"/>
    <lineage>
        <taxon>Bacteria</taxon>
        <taxon>Pseudomonadati</taxon>
        <taxon>Pseudomonadota</taxon>
        <taxon>Gammaproteobacteria</taxon>
        <taxon>Lysobacterales</taxon>
        <taxon>Rhodanobacteraceae</taxon>
        <taxon>Dyella</taxon>
    </lineage>
</organism>
<dbReference type="InterPro" id="IPR021698">
    <property type="entry name" value="DUF3280"/>
</dbReference>